<protein>
    <submittedName>
        <fullName evidence="1">Uncharacterized protein</fullName>
    </submittedName>
</protein>
<reference evidence="1 2" key="1">
    <citation type="submission" date="2014-07" db="EMBL/GenBank/DDBJ databases">
        <title>Genome of Chryseobacterium formosense LMG 24722.</title>
        <authorList>
            <person name="Pipes S.E."/>
            <person name="Stropko S.J."/>
            <person name="Newman J.D."/>
        </authorList>
    </citation>
    <scope>NUCLEOTIDE SEQUENCE [LARGE SCALE GENOMIC DNA]</scope>
    <source>
        <strain evidence="1 2">LMG 24722</strain>
    </source>
</reference>
<dbReference type="STRING" id="236814.IX39_00090"/>
<dbReference type="Proteomes" id="UP000028713">
    <property type="component" value="Unassembled WGS sequence"/>
</dbReference>
<name>A0A085Z3W8_9FLAO</name>
<keyword evidence="2" id="KW-1185">Reference proteome</keyword>
<sequence length="67" mass="8067">MGIIITEYTILVEEYGYKISAWFSFSYKNSVIYTEDLDLHLRTETQNKQVYYSEFILGCFRTQLQKH</sequence>
<gene>
    <name evidence="1" type="ORF">IX39_00090</name>
</gene>
<evidence type="ECO:0000313" key="2">
    <source>
        <dbReference type="Proteomes" id="UP000028713"/>
    </source>
</evidence>
<dbReference type="EMBL" id="JPRP01000001">
    <property type="protein sequence ID" value="KFE99131.1"/>
    <property type="molecule type" value="Genomic_DNA"/>
</dbReference>
<accession>A0A085Z3W8</accession>
<evidence type="ECO:0000313" key="1">
    <source>
        <dbReference type="EMBL" id="KFE99131.1"/>
    </source>
</evidence>
<dbReference type="RefSeq" id="WP_051882472.1">
    <property type="nucleotide sequence ID" value="NZ_JPRP01000001.1"/>
</dbReference>
<comment type="caution">
    <text evidence="1">The sequence shown here is derived from an EMBL/GenBank/DDBJ whole genome shotgun (WGS) entry which is preliminary data.</text>
</comment>
<proteinExistence type="predicted"/>
<organism evidence="1 2">
    <name type="scientific">Chryseobacterium formosense</name>
    <dbReference type="NCBI Taxonomy" id="236814"/>
    <lineage>
        <taxon>Bacteria</taxon>
        <taxon>Pseudomonadati</taxon>
        <taxon>Bacteroidota</taxon>
        <taxon>Flavobacteriia</taxon>
        <taxon>Flavobacteriales</taxon>
        <taxon>Weeksellaceae</taxon>
        <taxon>Chryseobacterium group</taxon>
        <taxon>Chryseobacterium</taxon>
    </lineage>
</organism>
<dbReference type="AlphaFoldDB" id="A0A085Z3W8"/>